<protein>
    <submittedName>
        <fullName evidence="1">Uncharacterized protein</fullName>
    </submittedName>
</protein>
<organism evidence="1">
    <name type="scientific">viral metagenome</name>
    <dbReference type="NCBI Taxonomy" id="1070528"/>
    <lineage>
        <taxon>unclassified sequences</taxon>
        <taxon>metagenomes</taxon>
        <taxon>organismal metagenomes</taxon>
    </lineage>
</organism>
<accession>A0A6M3J3D5</accession>
<proteinExistence type="predicted"/>
<name>A0A6M3J3D5_9ZZZZ</name>
<dbReference type="EMBL" id="MT141520">
    <property type="protein sequence ID" value="QJA64479.1"/>
    <property type="molecule type" value="Genomic_DNA"/>
</dbReference>
<dbReference type="AlphaFoldDB" id="A0A6M3J3D5"/>
<reference evidence="1" key="1">
    <citation type="submission" date="2020-03" db="EMBL/GenBank/DDBJ databases">
        <title>The deep terrestrial virosphere.</title>
        <authorList>
            <person name="Holmfeldt K."/>
            <person name="Nilsson E."/>
            <person name="Simone D."/>
            <person name="Lopez-Fernandez M."/>
            <person name="Wu X."/>
            <person name="de Brujin I."/>
            <person name="Lundin D."/>
            <person name="Andersson A."/>
            <person name="Bertilsson S."/>
            <person name="Dopson M."/>
        </authorList>
    </citation>
    <scope>NUCLEOTIDE SEQUENCE</scope>
    <source>
        <strain evidence="1">MM415B00496</strain>
    </source>
</reference>
<gene>
    <name evidence="1" type="ORF">MM415B00496_0037</name>
</gene>
<evidence type="ECO:0000313" key="1">
    <source>
        <dbReference type="EMBL" id="QJA64479.1"/>
    </source>
</evidence>
<sequence>MYEQDLANQKRKVSTTAFELSLPEEGLRVILPPIEEPPEEGVVIRAPYQVVEYSKYYRYTSTTRYKRRHFEIRATFTIPWGTDIENRSVMRTIETLFDNVIEELGIQTGGWTQSMLPPKMGAEQISTSRTFEDTIDATVHDIERIKKYEYPNYPTRIKVRKEDLEE</sequence>